<sequence length="76" mass="8203">MGDFGKLLVLLGIFLTVLGTLTIVLPKLNIPLGNLPGDIKVEKGNFTLYFPIVSSLLISLVLTVIINLLISIFGKH</sequence>
<evidence type="ECO:0000313" key="3">
    <source>
        <dbReference type="Proteomes" id="UP000606463"/>
    </source>
</evidence>
<dbReference type="PANTHER" id="PTHR36443:SF1">
    <property type="entry name" value="BSR5223 PROTEIN"/>
    <property type="match status" value="1"/>
</dbReference>
<evidence type="ECO:0000313" key="2">
    <source>
        <dbReference type="EMBL" id="HIP98698.1"/>
    </source>
</evidence>
<dbReference type="Pfam" id="PF11146">
    <property type="entry name" value="DUF2905"/>
    <property type="match status" value="1"/>
</dbReference>
<comment type="caution">
    <text evidence="2">The sequence shown here is derived from an EMBL/GenBank/DDBJ whole genome shotgun (WGS) entry which is preliminary data.</text>
</comment>
<dbReference type="PANTHER" id="PTHR36443">
    <property type="entry name" value="BSR5223 PROTEIN"/>
    <property type="match status" value="1"/>
</dbReference>
<accession>A0A9D0YQJ5</accession>
<gene>
    <name evidence="2" type="ORF">EYH37_04990</name>
</gene>
<organism evidence="2 3">
    <name type="scientific">Aquifex aeolicus</name>
    <dbReference type="NCBI Taxonomy" id="63363"/>
    <lineage>
        <taxon>Bacteria</taxon>
        <taxon>Pseudomonadati</taxon>
        <taxon>Aquificota</taxon>
        <taxon>Aquificia</taxon>
        <taxon>Aquificales</taxon>
        <taxon>Aquificaceae</taxon>
        <taxon>Aquifex</taxon>
    </lineage>
</organism>
<dbReference type="Proteomes" id="UP000606463">
    <property type="component" value="Unassembled WGS sequence"/>
</dbReference>
<evidence type="ECO:0000256" key="1">
    <source>
        <dbReference type="SAM" id="Phobius"/>
    </source>
</evidence>
<keyword evidence="1" id="KW-1133">Transmembrane helix</keyword>
<feature type="transmembrane region" description="Helical" evidence="1">
    <location>
        <begin position="48"/>
        <end position="70"/>
    </location>
</feature>
<name>A0A9D0YQJ5_AQUAO</name>
<dbReference type="InterPro" id="IPR021320">
    <property type="entry name" value="DUF2905"/>
</dbReference>
<keyword evidence="1" id="KW-0472">Membrane</keyword>
<dbReference type="AlphaFoldDB" id="A0A9D0YQJ5"/>
<dbReference type="EMBL" id="DQVE01000051">
    <property type="protein sequence ID" value="HIP98698.1"/>
    <property type="molecule type" value="Genomic_DNA"/>
</dbReference>
<protein>
    <submittedName>
        <fullName evidence="2">DUF2905 domain-containing protein</fullName>
    </submittedName>
</protein>
<keyword evidence="1" id="KW-0812">Transmembrane</keyword>
<proteinExistence type="predicted"/>
<reference evidence="2" key="1">
    <citation type="journal article" date="2020" name="ISME J.">
        <title>Gammaproteobacteria mediating utilization of methyl-, sulfur- and petroleum organic compounds in deep ocean hydrothermal plumes.</title>
        <authorList>
            <person name="Zhou Z."/>
            <person name="Liu Y."/>
            <person name="Pan J."/>
            <person name="Cron B.R."/>
            <person name="Toner B.M."/>
            <person name="Anantharaman K."/>
            <person name="Breier J.A."/>
            <person name="Dick G.J."/>
            <person name="Li M."/>
        </authorList>
    </citation>
    <scope>NUCLEOTIDE SEQUENCE</scope>
    <source>
        <strain evidence="2">SZUA-1501</strain>
    </source>
</reference>
<feature type="transmembrane region" description="Helical" evidence="1">
    <location>
        <begin position="7"/>
        <end position="28"/>
    </location>
</feature>